<sequence length="146" mass="15690">MTNNKILYIVVIVLALAVISGGLFFFLGNKSAPEEKATEPVAVAPTQEEMVDCGQAQDPGCFMNRMSGCLPVTTKMIGSDGATAIEITILGIENEKCHFQRKINNVVDLNCYFPKGTLNGDTLDQTFGNDKGLQKVVDDACSPAGW</sequence>
<dbReference type="EMBL" id="PFAV01000030">
    <property type="protein sequence ID" value="PIR91549.1"/>
    <property type="molecule type" value="Genomic_DNA"/>
</dbReference>
<name>A0A2H0UZC3_9BACT</name>
<organism evidence="2 3">
    <name type="scientific">bacterium (Candidatus Gribaldobacteria) CG10_big_fil_rev_8_21_14_0_10_41_12</name>
    <dbReference type="NCBI Taxonomy" id="2014277"/>
    <lineage>
        <taxon>Bacteria</taxon>
        <taxon>Candidatus Gribaldobacteria</taxon>
    </lineage>
</organism>
<feature type="transmembrane region" description="Helical" evidence="1">
    <location>
        <begin position="6"/>
        <end position="27"/>
    </location>
</feature>
<reference evidence="3" key="1">
    <citation type="submission" date="2017-09" db="EMBL/GenBank/DDBJ databases">
        <title>Depth-based differentiation of microbial function through sediment-hosted aquifers and enrichment of novel symbionts in the deep terrestrial subsurface.</title>
        <authorList>
            <person name="Probst A.J."/>
            <person name="Ladd B."/>
            <person name="Jarett J.K."/>
            <person name="Geller-Mcgrath D.E."/>
            <person name="Sieber C.M.K."/>
            <person name="Emerson J.B."/>
            <person name="Anantharaman K."/>
            <person name="Thomas B.C."/>
            <person name="Malmstrom R."/>
            <person name="Stieglmeier M."/>
            <person name="Klingl A."/>
            <person name="Woyke T."/>
            <person name="Ryan C.M."/>
            <person name="Banfield J.F."/>
        </authorList>
    </citation>
    <scope>NUCLEOTIDE SEQUENCE [LARGE SCALE GENOMIC DNA]</scope>
</reference>
<accession>A0A2H0UZC3</accession>
<proteinExistence type="predicted"/>
<evidence type="ECO:0000313" key="2">
    <source>
        <dbReference type="EMBL" id="PIR91549.1"/>
    </source>
</evidence>
<dbReference type="AlphaFoldDB" id="A0A2H0UZC3"/>
<dbReference type="Proteomes" id="UP000228906">
    <property type="component" value="Unassembled WGS sequence"/>
</dbReference>
<evidence type="ECO:0000256" key="1">
    <source>
        <dbReference type="SAM" id="Phobius"/>
    </source>
</evidence>
<protein>
    <submittedName>
        <fullName evidence="2">Uncharacterized protein</fullName>
    </submittedName>
</protein>
<evidence type="ECO:0000313" key="3">
    <source>
        <dbReference type="Proteomes" id="UP000228906"/>
    </source>
</evidence>
<keyword evidence="1" id="KW-0472">Membrane</keyword>
<gene>
    <name evidence="2" type="ORF">COU03_01710</name>
</gene>
<keyword evidence="1" id="KW-0812">Transmembrane</keyword>
<comment type="caution">
    <text evidence="2">The sequence shown here is derived from an EMBL/GenBank/DDBJ whole genome shotgun (WGS) entry which is preliminary data.</text>
</comment>
<keyword evidence="1" id="KW-1133">Transmembrane helix</keyword>